<dbReference type="RefSeq" id="WP_379277520.1">
    <property type="nucleotide sequence ID" value="NZ_JBHUGT010000035.1"/>
</dbReference>
<dbReference type="PANTHER" id="PTHR43649:SF34">
    <property type="entry name" value="ABC TRANSPORTER PERIPLASMIC-BINDING PROTEIN YCJN-RELATED"/>
    <property type="match status" value="1"/>
</dbReference>
<evidence type="ECO:0000313" key="7">
    <source>
        <dbReference type="Proteomes" id="UP001597493"/>
    </source>
</evidence>
<evidence type="ECO:0000256" key="4">
    <source>
        <dbReference type="SAM" id="MobiDB-lite"/>
    </source>
</evidence>
<dbReference type="PANTHER" id="PTHR43649">
    <property type="entry name" value="ARABINOSE-BINDING PROTEIN-RELATED"/>
    <property type="match status" value="1"/>
</dbReference>
<dbReference type="Gene3D" id="3.40.190.10">
    <property type="entry name" value="Periplasmic binding protein-like II"/>
    <property type="match status" value="2"/>
</dbReference>
<keyword evidence="7" id="KW-1185">Reference proteome</keyword>
<comment type="similarity">
    <text evidence="1">Belongs to the bacterial solute-binding protein 1 family.</text>
</comment>
<dbReference type="Proteomes" id="UP001597493">
    <property type="component" value="Unassembled WGS sequence"/>
</dbReference>
<evidence type="ECO:0000256" key="5">
    <source>
        <dbReference type="SAM" id="SignalP"/>
    </source>
</evidence>
<dbReference type="InterPro" id="IPR050490">
    <property type="entry name" value="Bact_solute-bd_prot1"/>
</dbReference>
<protein>
    <submittedName>
        <fullName evidence="6">ABC transporter substrate-binding protein</fullName>
    </submittedName>
</protein>
<keyword evidence="3 5" id="KW-0732">Signal</keyword>
<feature type="chain" id="PRO_5045615959" evidence="5">
    <location>
        <begin position="23"/>
        <end position="446"/>
    </location>
</feature>
<dbReference type="PROSITE" id="PS51257">
    <property type="entry name" value="PROKAR_LIPOPROTEIN"/>
    <property type="match status" value="1"/>
</dbReference>
<feature type="region of interest" description="Disordered" evidence="4">
    <location>
        <begin position="24"/>
        <end position="46"/>
    </location>
</feature>
<accession>A0ABW5R4L5</accession>
<gene>
    <name evidence="6" type="ORF">ACFSW5_21075</name>
</gene>
<proteinExistence type="inferred from homology"/>
<reference evidence="7" key="1">
    <citation type="journal article" date="2019" name="Int. J. Syst. Evol. Microbiol.">
        <title>The Global Catalogue of Microorganisms (GCM) 10K type strain sequencing project: providing services to taxonomists for standard genome sequencing and annotation.</title>
        <authorList>
            <consortium name="The Broad Institute Genomics Platform"/>
            <consortium name="The Broad Institute Genome Sequencing Center for Infectious Disease"/>
            <person name="Wu L."/>
            <person name="Ma J."/>
        </authorList>
    </citation>
    <scope>NUCLEOTIDE SEQUENCE [LARGE SCALE GENOMIC DNA]</scope>
    <source>
        <strain evidence="7">TISTR 1827</strain>
    </source>
</reference>
<feature type="signal peptide" evidence="5">
    <location>
        <begin position="1"/>
        <end position="22"/>
    </location>
</feature>
<evidence type="ECO:0000313" key="6">
    <source>
        <dbReference type="EMBL" id="MFD2662753.1"/>
    </source>
</evidence>
<keyword evidence="2" id="KW-0813">Transport</keyword>
<evidence type="ECO:0000256" key="2">
    <source>
        <dbReference type="ARBA" id="ARBA00022448"/>
    </source>
</evidence>
<sequence>MKRKFGWLGLMLALVMAVTACGGGGNKTPESPSASQAAESASPSATSSDLKAKITFLNSKGEIQAQLEEAAKTFSNDYPGVTVEILSTSSGQSPFEKASQMYAAGNPATILMLDPADVPKFKDRILDLSGEKWVADAIDNSLTKADGTVLDFPFAVEGFSLVYNKKVLDAAVGGSFDPATIQTRSDLKALFDKIEASGKKAIHVSPMDWSLGAHYMNFLYADQSSDYAQVEKFISDLKAGSVDLASNTVFNGLIDTFDLMKEYNITKDNPLSPPYEKGPEYLAKGDVGLWFMGNWAWPNIKSFDATGEYGFLPVPISDNAADYGNTQIATAVTKRLTIDKEKSTPEQQAAAKKFLEWLVYEQNGQDFLVNKANIIPAFKNITLEPQDPLAKSVKSYMSNGATVVGMTSMPADHWSKVGASMQKYMANAGDRAKLAEEIEDYWKTVK</sequence>
<evidence type="ECO:0000256" key="3">
    <source>
        <dbReference type="ARBA" id="ARBA00022729"/>
    </source>
</evidence>
<name>A0ABW5R4L5_9BACL</name>
<dbReference type="EMBL" id="JBHUMY010000032">
    <property type="protein sequence ID" value="MFD2662753.1"/>
    <property type="molecule type" value="Genomic_DNA"/>
</dbReference>
<dbReference type="SUPFAM" id="SSF53850">
    <property type="entry name" value="Periplasmic binding protein-like II"/>
    <property type="match status" value="1"/>
</dbReference>
<feature type="compositionally biased region" description="Low complexity" evidence="4">
    <location>
        <begin position="28"/>
        <end position="46"/>
    </location>
</feature>
<comment type="caution">
    <text evidence="6">The sequence shown here is derived from an EMBL/GenBank/DDBJ whole genome shotgun (WGS) entry which is preliminary data.</text>
</comment>
<dbReference type="InterPro" id="IPR006059">
    <property type="entry name" value="SBP"/>
</dbReference>
<evidence type="ECO:0000256" key="1">
    <source>
        <dbReference type="ARBA" id="ARBA00008520"/>
    </source>
</evidence>
<dbReference type="Pfam" id="PF01547">
    <property type="entry name" value="SBP_bac_1"/>
    <property type="match status" value="1"/>
</dbReference>
<organism evidence="6 7">
    <name type="scientific">Paenibacillus thailandensis</name>
    <dbReference type="NCBI Taxonomy" id="393250"/>
    <lineage>
        <taxon>Bacteria</taxon>
        <taxon>Bacillati</taxon>
        <taxon>Bacillota</taxon>
        <taxon>Bacilli</taxon>
        <taxon>Bacillales</taxon>
        <taxon>Paenibacillaceae</taxon>
        <taxon>Paenibacillus</taxon>
    </lineage>
</organism>